<dbReference type="OrthoDB" id="4051844at2759"/>
<dbReference type="EMBL" id="OX365910">
    <property type="protein sequence ID" value="CAI4050761.1"/>
    <property type="molecule type" value="Genomic_DNA"/>
</dbReference>
<evidence type="ECO:0000313" key="1">
    <source>
        <dbReference type="EMBL" id="CAI4050761.1"/>
    </source>
</evidence>
<protein>
    <submittedName>
        <fullName evidence="1">Uncharacterized protein</fullName>
    </submittedName>
</protein>
<name>A0AA35NK63_SACK1</name>
<organism evidence="1 2">
    <name type="scientific">Saccharomyces kudriavzevii (strain ATCC MYA-4449 / AS 2.2408 / CBS 8840 / NBRC 1802 / NCYC 2889)</name>
    <name type="common">Yeast</name>
    <dbReference type="NCBI Taxonomy" id="226230"/>
    <lineage>
        <taxon>Eukaryota</taxon>
        <taxon>Fungi</taxon>
        <taxon>Dikarya</taxon>
        <taxon>Ascomycota</taxon>
        <taxon>Saccharomycotina</taxon>
        <taxon>Saccharomycetes</taxon>
        <taxon>Saccharomycetales</taxon>
        <taxon>Saccharomycetaceae</taxon>
        <taxon>Saccharomyces</taxon>
    </lineage>
</organism>
<proteinExistence type="predicted"/>
<accession>A0AA35NK63</accession>
<keyword evidence="2" id="KW-1185">Reference proteome</keyword>
<reference evidence="1" key="1">
    <citation type="submission" date="2022-10" db="EMBL/GenBank/DDBJ databases">
        <authorList>
            <person name="Byrne P K."/>
        </authorList>
    </citation>
    <scope>NUCLEOTIDE SEQUENCE</scope>
    <source>
        <strain evidence="1">IFO1802</strain>
    </source>
</reference>
<evidence type="ECO:0000313" key="2">
    <source>
        <dbReference type="Proteomes" id="UP001162087"/>
    </source>
</evidence>
<sequence length="109" mass="12897">MNNNRKPHDDVQDKVLQRAELAHYIWNLRFNLNKVTKRILLEAEVFQENGKTKPQLKIEQPIRQFFYPECLEEENMPLIREFKCLDSPPPVPPSSSQEDDEESRLGSPY</sequence>
<gene>
    <name evidence="1" type="primary">SKDI15G0290</name>
    <name evidence="1" type="ORF">SKDI_15G0290</name>
</gene>
<dbReference type="Proteomes" id="UP001162087">
    <property type="component" value="Chromosome 15"/>
</dbReference>